<dbReference type="HAMAP" id="MF_01287">
    <property type="entry name" value="DGGGPL_reductase"/>
    <property type="match status" value="1"/>
</dbReference>
<dbReference type="EC" id="1.-.-.-" evidence="9"/>
<dbReference type="GO" id="GO:0016020">
    <property type="term" value="C:membrane"/>
    <property type="evidence" value="ECO:0007669"/>
    <property type="project" value="GOC"/>
</dbReference>
<dbReference type="Pfam" id="PF12831">
    <property type="entry name" value="FAD_oxidored"/>
    <property type="match status" value="1"/>
</dbReference>
<keyword evidence="1" id="KW-0444">Lipid biosynthesis</keyword>
<dbReference type="InterPro" id="IPR036188">
    <property type="entry name" value="FAD/NAD-bd_sf"/>
</dbReference>
<dbReference type="GO" id="GO:0016628">
    <property type="term" value="F:oxidoreductase activity, acting on the CH-CH group of donors, NAD or NADP as acceptor"/>
    <property type="evidence" value="ECO:0007669"/>
    <property type="project" value="InterPro"/>
</dbReference>
<evidence type="ECO:0000313" key="9">
    <source>
        <dbReference type="EMBL" id="AGF93622.1"/>
    </source>
</evidence>
<dbReference type="NCBIfam" id="TIGR02032">
    <property type="entry name" value="GG-red-SF"/>
    <property type="match status" value="1"/>
</dbReference>
<evidence type="ECO:0000256" key="7">
    <source>
        <dbReference type="ARBA" id="ARBA00023264"/>
    </source>
</evidence>
<keyword evidence="4 9" id="KW-0560">Oxidoreductase</keyword>
<name>M1Q2X0_9ZZZZ</name>
<sequence>MSRISFADIEDGDVLEYDVVVVGGGPVGSTVARFAAKNGVDKVLVIEKRQEIGSPVRCAEGISVSWFDDLGMEEKENFTARRMIGAKIYSPSGNMFKIGAEMAGDEVGIVVERDIFDKEMAVLAGKEGADFMVKTAVTDVIKDDGKIMGVEAERMSKKFEVHADLIVGADGFESQVGRWAGMYGAVKPKDIMTCFQYRMTNIDIDADYTHFYMGSCAPGGYVWIFPKDEDTANVGIGVQASGLDGSRSPKDYLDEFIEDHEELLQGQCVDMVAGAVEVSPPMDKTVMDGLMLAGDAARVVDPITGGGISNGLKQAKVAGEVAAEAVEEGKFYEEFLSRYDKRWKEILEDKLWRNYMAKETAITLDDEVFDKVIDALSEMDLKGMSVGTILKGVQEKYPELVEEFEDLL</sequence>
<keyword evidence="5" id="KW-0443">Lipid metabolism</keyword>
<dbReference type="EMBL" id="JX684100">
    <property type="protein sequence ID" value="AGF93622.1"/>
    <property type="molecule type" value="Genomic_DNA"/>
</dbReference>
<evidence type="ECO:0000259" key="8">
    <source>
        <dbReference type="Pfam" id="PF22578"/>
    </source>
</evidence>
<organism evidence="9">
    <name type="scientific">uncultured organism</name>
    <dbReference type="NCBI Taxonomy" id="155900"/>
    <lineage>
        <taxon>unclassified sequences</taxon>
        <taxon>environmental samples</taxon>
    </lineage>
</organism>
<dbReference type="PANTHER" id="PTHR42685">
    <property type="entry name" value="GERANYLGERANYL DIPHOSPHATE REDUCTASE"/>
    <property type="match status" value="1"/>
</dbReference>
<evidence type="ECO:0000256" key="6">
    <source>
        <dbReference type="ARBA" id="ARBA00023209"/>
    </source>
</evidence>
<dbReference type="GO" id="GO:0046467">
    <property type="term" value="P:membrane lipid biosynthetic process"/>
    <property type="evidence" value="ECO:0007669"/>
    <property type="project" value="InterPro"/>
</dbReference>
<feature type="domain" description="Digeranylgeranylglycerophospholipid reductase catalytic" evidence="8">
    <location>
        <begin position="190"/>
        <end position="276"/>
    </location>
</feature>
<keyword evidence="6" id="KW-0594">Phospholipid biosynthesis</keyword>
<dbReference type="InterPro" id="IPR050407">
    <property type="entry name" value="Geranylgeranyl_reductase"/>
</dbReference>
<evidence type="ECO:0000256" key="2">
    <source>
        <dbReference type="ARBA" id="ARBA00022630"/>
    </source>
</evidence>
<evidence type="ECO:0000256" key="1">
    <source>
        <dbReference type="ARBA" id="ARBA00022516"/>
    </source>
</evidence>
<keyword evidence="7" id="KW-1208">Phospholipid metabolism</keyword>
<keyword evidence="3" id="KW-0274">FAD</keyword>
<dbReference type="GO" id="GO:0045550">
    <property type="term" value="F:geranylgeranyl reductase activity"/>
    <property type="evidence" value="ECO:0007669"/>
    <property type="project" value="InterPro"/>
</dbReference>
<dbReference type="Pfam" id="PF22578">
    <property type="entry name" value="GGR_cat"/>
    <property type="match status" value="1"/>
</dbReference>
<keyword evidence="2" id="KW-0285">Flavoprotein</keyword>
<proteinExistence type="inferred from homology"/>
<dbReference type="GO" id="GO:0008654">
    <property type="term" value="P:phospholipid biosynthetic process"/>
    <property type="evidence" value="ECO:0007669"/>
    <property type="project" value="UniProtKB-KW"/>
</dbReference>
<gene>
    <name evidence="9" type="ORF">FLSS-14_0018</name>
</gene>
<dbReference type="InterPro" id="IPR023590">
    <property type="entry name" value="DGGGPL_reductase"/>
</dbReference>
<dbReference type="InterPro" id="IPR011777">
    <property type="entry name" value="Geranylgeranyl_Rdtase_fam"/>
</dbReference>
<dbReference type="PRINTS" id="PR00420">
    <property type="entry name" value="RNGMNOXGNASE"/>
</dbReference>
<evidence type="ECO:0000256" key="5">
    <source>
        <dbReference type="ARBA" id="ARBA00023098"/>
    </source>
</evidence>
<dbReference type="SUPFAM" id="SSF51905">
    <property type="entry name" value="FAD/NAD(P)-binding domain"/>
    <property type="match status" value="1"/>
</dbReference>
<dbReference type="AlphaFoldDB" id="M1Q2X0"/>
<dbReference type="Gene3D" id="3.30.9.10">
    <property type="entry name" value="D-Amino Acid Oxidase, subunit A, domain 2"/>
    <property type="match status" value="1"/>
</dbReference>
<protein>
    <submittedName>
        <fullName evidence="9">Geranylgeranyl reductase</fullName>
        <ecNumber evidence="9">1.-.-.-</ecNumber>
    </submittedName>
</protein>
<dbReference type="PANTHER" id="PTHR42685:SF18">
    <property type="entry name" value="DIGERANYLGERANYLGLYCEROPHOSPHOLIPID REDUCTASE"/>
    <property type="match status" value="1"/>
</dbReference>
<evidence type="ECO:0000256" key="3">
    <source>
        <dbReference type="ARBA" id="ARBA00022827"/>
    </source>
</evidence>
<dbReference type="InterPro" id="IPR054715">
    <property type="entry name" value="GGR_cat"/>
</dbReference>
<dbReference type="Gene3D" id="3.50.50.60">
    <property type="entry name" value="FAD/NAD(P)-binding domain"/>
    <property type="match status" value="1"/>
</dbReference>
<reference evidence="9" key="1">
    <citation type="journal article" date="2013" name="Syst. Appl. Microbiol.">
        <title>New insights into the archaeal diversity of a hypersaline microbial mat obtained by a metagenomic approach.</title>
        <authorList>
            <person name="Lopez-Lopez A."/>
            <person name="Richter M."/>
            <person name="Pena A."/>
            <person name="Tamames J."/>
            <person name="Rossello-Mora R."/>
        </authorList>
    </citation>
    <scope>NUCLEOTIDE SEQUENCE</scope>
</reference>
<evidence type="ECO:0000256" key="4">
    <source>
        <dbReference type="ARBA" id="ARBA00023002"/>
    </source>
</evidence>
<accession>M1Q2X0</accession>